<name>A0A1E1W9I0_PECGO</name>
<feature type="non-terminal residue" evidence="1">
    <location>
        <position position="1"/>
    </location>
</feature>
<dbReference type="OrthoDB" id="6382392at2759"/>
<organism evidence="1">
    <name type="scientific">Pectinophora gossypiella</name>
    <name type="common">Cotton pink bollworm</name>
    <name type="synonym">Depressaria gossypiella</name>
    <dbReference type="NCBI Taxonomy" id="13191"/>
    <lineage>
        <taxon>Eukaryota</taxon>
        <taxon>Metazoa</taxon>
        <taxon>Ecdysozoa</taxon>
        <taxon>Arthropoda</taxon>
        <taxon>Hexapoda</taxon>
        <taxon>Insecta</taxon>
        <taxon>Pterygota</taxon>
        <taxon>Neoptera</taxon>
        <taxon>Endopterygota</taxon>
        <taxon>Lepidoptera</taxon>
        <taxon>Glossata</taxon>
        <taxon>Ditrysia</taxon>
        <taxon>Gelechioidea</taxon>
        <taxon>Gelechiidae</taxon>
        <taxon>Apatetrinae</taxon>
        <taxon>Pectinophora</taxon>
    </lineage>
</organism>
<protein>
    <submittedName>
        <fullName evidence="1">Uncharacterized protein</fullName>
    </submittedName>
</protein>
<proteinExistence type="predicted"/>
<dbReference type="EMBL" id="GDQN01007477">
    <property type="protein sequence ID" value="JAT83577.1"/>
    <property type="molecule type" value="Transcribed_RNA"/>
</dbReference>
<evidence type="ECO:0000313" key="1">
    <source>
        <dbReference type="EMBL" id="JAT83577.1"/>
    </source>
</evidence>
<reference evidence="1" key="1">
    <citation type="submission" date="2015-09" db="EMBL/GenBank/DDBJ databases">
        <title>De novo assembly of Pectinophora gossypiella (Pink Bollworm) gut transcriptome.</title>
        <authorList>
            <person name="Tassone E.E."/>
        </authorList>
    </citation>
    <scope>NUCLEOTIDE SEQUENCE</scope>
</reference>
<dbReference type="AlphaFoldDB" id="A0A1E1W9I0"/>
<sequence>NMLDIPTNIPPAHASTNVESIISTPLDLSSKVLIPGHSKGFSCQDAAYMNYDSGETLDLSNKTYDNNCVYDESEGDDVIVDLSVKPTQAMPLESSTLDLCVKSNNGNILPDVFTNSHISDNYPTDLSVKSKETGLLHIIDRRSIDASVIQDFSVSKTFYTDDVPKNMCANKEKIHPPDLSGQIMTRSAPRLASDTKGNNFVGSADLTDPAINKAGTTPGDLSHTITESTVTQDMVR</sequence>
<feature type="non-terminal residue" evidence="1">
    <location>
        <position position="236"/>
    </location>
</feature>
<accession>A0A1E1W9I0</accession>
<gene>
    <name evidence="1" type="ORF">g.8923</name>
</gene>